<sequence>MFETDKPYLIALHLLVTVLAALLCFSVQGRRNYGLPYPLTPASIGIISIVVGSLAAHLLAGDDYLEYLFLWGLQVGGVLAGLVAAKQLRSGGRPMWTLPKRLSMLCWLTMAASVLSALVFFAIQGVPFLGGDVEQGRVDAAVSGTGYLRLMAYMSIPASSLLVALRRRFGWLSAGIAFLIIVGLANRSPLLYLICPIALATWAYGLYKLTGLRVLAGGVALVLMVAAIGGYRVVSQEAFYDYAEYSEDLAAGNYAGVALTALTHYAGVVPSNAVLTKHLIDSGQMNLKFGETYFTLFISALPGEQLSLDREIKELSGKDFIGGGTPPTLMGEGYANFWYFGTFFSSFFLILALCAMAGRFSTAARESDGDTKAVAACIYGFFVCWAIMAQVAGLAGASTFPVAAAIFYVFAWRACSRGMGYK</sequence>
<reference evidence="4" key="1">
    <citation type="submission" date="2021-01" db="EMBL/GenBank/DDBJ databases">
        <title>Stenotrophomonas maltophilia.</title>
        <authorList>
            <person name="Yu Y."/>
        </authorList>
    </citation>
    <scope>NUCLEOTIDE SEQUENCE [LARGE SCALE GENOMIC DNA]</scope>
    <source>
        <strain evidence="4">As-6</strain>
    </source>
</reference>
<feature type="transmembrane region" description="Helical" evidence="1">
    <location>
        <begin position="105"/>
        <end position="126"/>
    </location>
</feature>
<dbReference type="EMBL" id="JAFFTA010000011">
    <property type="protein sequence ID" value="MBM9913268.1"/>
    <property type="molecule type" value="Genomic_DNA"/>
</dbReference>
<keyword evidence="1" id="KW-0472">Membrane</keyword>
<keyword evidence="1" id="KW-0812">Transmembrane</keyword>
<dbReference type="Proteomes" id="UP000784064">
    <property type="component" value="Unassembled WGS sequence"/>
</dbReference>
<feature type="transmembrane region" description="Helical" evidence="1">
    <location>
        <begin position="373"/>
        <end position="392"/>
    </location>
</feature>
<feature type="transmembrane region" description="Helical" evidence="1">
    <location>
        <begin position="337"/>
        <end position="361"/>
    </location>
</feature>
<accession>A0AAW4GFN5</accession>
<proteinExistence type="predicted"/>
<feature type="transmembrane region" description="Helical" evidence="1">
    <location>
        <begin position="214"/>
        <end position="234"/>
    </location>
</feature>
<dbReference type="EMBL" id="JAFFTB010000022">
    <property type="protein sequence ID" value="MBM9939135.1"/>
    <property type="molecule type" value="Genomic_DNA"/>
</dbReference>
<feature type="transmembrane region" description="Helical" evidence="1">
    <location>
        <begin position="67"/>
        <end position="85"/>
    </location>
</feature>
<feature type="transmembrane region" description="Helical" evidence="1">
    <location>
        <begin position="39"/>
        <end position="61"/>
    </location>
</feature>
<dbReference type="AlphaFoldDB" id="A0AAW4GFN5"/>
<reference evidence="2" key="2">
    <citation type="submission" date="2021-01" db="EMBL/GenBank/DDBJ databases">
        <authorList>
            <person name="Yu Y."/>
        </authorList>
    </citation>
    <scope>NUCLEOTIDE SEQUENCE</scope>
    <source>
        <strain evidence="2">As-5</strain>
        <strain evidence="3">As-6</strain>
    </source>
</reference>
<dbReference type="Proteomes" id="UP000749453">
    <property type="component" value="Unassembled WGS sequence"/>
</dbReference>
<comment type="caution">
    <text evidence="2">The sequence shown here is derived from an EMBL/GenBank/DDBJ whole genome shotgun (WGS) entry which is preliminary data.</text>
</comment>
<protein>
    <recommendedName>
        <fullName evidence="6">Oligosaccharide repeat unit polymerase</fullName>
    </recommendedName>
</protein>
<dbReference type="RefSeq" id="WP_205405625.1">
    <property type="nucleotide sequence ID" value="NZ_JAFFTA010000011.1"/>
</dbReference>
<feature type="transmembrane region" description="Helical" evidence="1">
    <location>
        <begin position="169"/>
        <end position="185"/>
    </location>
</feature>
<evidence type="ECO:0000313" key="5">
    <source>
        <dbReference type="Proteomes" id="UP000784064"/>
    </source>
</evidence>
<evidence type="ECO:0008006" key="6">
    <source>
        <dbReference type="Google" id="ProtNLM"/>
    </source>
</evidence>
<keyword evidence="1" id="KW-1133">Transmembrane helix</keyword>
<gene>
    <name evidence="2" type="ORF">JJW18_07275</name>
    <name evidence="3" type="ORF">JJW19_13370</name>
</gene>
<keyword evidence="4" id="KW-1185">Reference proteome</keyword>
<feature type="transmembrane region" description="Helical" evidence="1">
    <location>
        <begin position="6"/>
        <end position="27"/>
    </location>
</feature>
<name>A0AAW4GFN5_9GAMM</name>
<evidence type="ECO:0000256" key="1">
    <source>
        <dbReference type="SAM" id="Phobius"/>
    </source>
</evidence>
<organism evidence="2 5">
    <name type="scientific">Stenotrophomonas lactitubi</name>
    <dbReference type="NCBI Taxonomy" id="2045214"/>
    <lineage>
        <taxon>Bacteria</taxon>
        <taxon>Pseudomonadati</taxon>
        <taxon>Pseudomonadota</taxon>
        <taxon>Gammaproteobacteria</taxon>
        <taxon>Lysobacterales</taxon>
        <taxon>Lysobacteraceae</taxon>
        <taxon>Stenotrophomonas</taxon>
    </lineage>
</organism>
<evidence type="ECO:0000313" key="2">
    <source>
        <dbReference type="EMBL" id="MBM9913268.1"/>
    </source>
</evidence>
<feature type="transmembrane region" description="Helical" evidence="1">
    <location>
        <begin position="191"/>
        <end position="207"/>
    </location>
</feature>
<evidence type="ECO:0000313" key="3">
    <source>
        <dbReference type="EMBL" id="MBM9939135.1"/>
    </source>
</evidence>
<feature type="transmembrane region" description="Helical" evidence="1">
    <location>
        <begin position="146"/>
        <end position="164"/>
    </location>
</feature>
<evidence type="ECO:0000313" key="4">
    <source>
        <dbReference type="Proteomes" id="UP000749453"/>
    </source>
</evidence>